<dbReference type="EMBL" id="BARV01030439">
    <property type="protein sequence ID" value="GAI41366.1"/>
    <property type="molecule type" value="Genomic_DNA"/>
</dbReference>
<evidence type="ECO:0000313" key="1">
    <source>
        <dbReference type="EMBL" id="GAI41366.1"/>
    </source>
</evidence>
<protein>
    <submittedName>
        <fullName evidence="1">Uncharacterized protein</fullName>
    </submittedName>
</protein>
<organism evidence="1">
    <name type="scientific">marine sediment metagenome</name>
    <dbReference type="NCBI Taxonomy" id="412755"/>
    <lineage>
        <taxon>unclassified sequences</taxon>
        <taxon>metagenomes</taxon>
        <taxon>ecological metagenomes</taxon>
    </lineage>
</organism>
<name>X1PFV5_9ZZZZ</name>
<comment type="caution">
    <text evidence="1">The sequence shown here is derived from an EMBL/GenBank/DDBJ whole genome shotgun (WGS) entry which is preliminary data.</text>
</comment>
<sequence>AEGRVEKTVRVDLQKNRHPMFDYLIASGDGIKAEDPDTLLRGDIYTIGNITMQGATVIGNATATGSVINTGTITGEITEGAEELPFPQLDREYWEAKANLVIEGDLWVQNNPSYPVQGVVYVKGWVKLSNSTLVGPGTIVAESWIKVEEQCQVGTSLENAVSLSSDYLSAGEGDPAILVEGTAENSSEMWGALWAPRGEIKVEWATIHGTIVCGHQHKIETGSGVILEYADIPGDSLPSQYVVDWWEE</sequence>
<gene>
    <name evidence="1" type="ORF">S06H3_48349</name>
</gene>
<proteinExistence type="predicted"/>
<accession>X1PFV5</accession>
<dbReference type="AlphaFoldDB" id="X1PFV5"/>
<feature type="non-terminal residue" evidence="1">
    <location>
        <position position="1"/>
    </location>
</feature>
<reference evidence="1" key="1">
    <citation type="journal article" date="2014" name="Front. Microbiol.">
        <title>High frequency of phylogenetically diverse reductive dehalogenase-homologous genes in deep subseafloor sedimentary metagenomes.</title>
        <authorList>
            <person name="Kawai M."/>
            <person name="Futagami T."/>
            <person name="Toyoda A."/>
            <person name="Takaki Y."/>
            <person name="Nishi S."/>
            <person name="Hori S."/>
            <person name="Arai W."/>
            <person name="Tsubouchi T."/>
            <person name="Morono Y."/>
            <person name="Uchiyama I."/>
            <person name="Ito T."/>
            <person name="Fujiyama A."/>
            <person name="Inagaki F."/>
            <person name="Takami H."/>
        </authorList>
    </citation>
    <scope>NUCLEOTIDE SEQUENCE</scope>
    <source>
        <strain evidence="1">Expedition CK06-06</strain>
    </source>
</reference>